<organism evidence="2 3">
    <name type="scientific">Labilithrix luteola</name>
    <dbReference type="NCBI Taxonomy" id="1391654"/>
    <lineage>
        <taxon>Bacteria</taxon>
        <taxon>Pseudomonadati</taxon>
        <taxon>Myxococcota</taxon>
        <taxon>Polyangia</taxon>
        <taxon>Polyangiales</taxon>
        <taxon>Labilitrichaceae</taxon>
        <taxon>Labilithrix</taxon>
    </lineage>
</organism>
<dbReference type="Pfam" id="PF24297">
    <property type="entry name" value="DUF7481"/>
    <property type="match status" value="2"/>
</dbReference>
<dbReference type="AlphaFoldDB" id="A0A0K1QDU2"/>
<keyword evidence="3" id="KW-1185">Reference proteome</keyword>
<name>A0A0K1QDU2_9BACT</name>
<feature type="domain" description="DUF7481" evidence="1">
    <location>
        <begin position="3"/>
        <end position="195"/>
    </location>
</feature>
<evidence type="ECO:0000259" key="1">
    <source>
        <dbReference type="Pfam" id="PF24297"/>
    </source>
</evidence>
<evidence type="ECO:0000313" key="2">
    <source>
        <dbReference type="EMBL" id="AKV03929.1"/>
    </source>
</evidence>
<dbReference type="Proteomes" id="UP000064967">
    <property type="component" value="Chromosome"/>
</dbReference>
<dbReference type="RefSeq" id="WP_169928551.1">
    <property type="nucleotide sequence ID" value="NZ_CP012333.1"/>
</dbReference>
<sequence>MADGIFVLDGLYDTKLGMMCVPAIARDGVERCVPRDLRPMGPYIDAADGGPDYSDACTTPLITLPKSACADPARVFIRSRARRRGNRDGLDYWRIGAKTSPTTIFSPRMSSCAEGPPDATSDYYELGAPLAPTDFVAFVRRDVAVSSALVRAVVLEGEDGSRLQSDEDFIDVARGTPCEFAVADDGVERCMPVSAIPYQGGPFGNCQKVVAAPVYDCARGPDQCVPIAATEFPPTAAGSTPAHSRLVERTQLVGGVPVKQSAIYDSQIDDTCTFEKAADGKVRCLPASAAFQIAAFADATCTTPLFTANACGAAPRLARVIEGSACDPIVRIHAIKPAEKVFQRQWDGCVEVPQGGGEAFVTAEEVPAATFAEATSTSP</sequence>
<evidence type="ECO:0000313" key="3">
    <source>
        <dbReference type="Proteomes" id="UP000064967"/>
    </source>
</evidence>
<proteinExistence type="predicted"/>
<feature type="domain" description="DUF7481" evidence="1">
    <location>
        <begin position="244"/>
        <end position="360"/>
    </location>
</feature>
<protein>
    <recommendedName>
        <fullName evidence="1">DUF7481 domain-containing protein</fullName>
    </recommendedName>
</protein>
<dbReference type="KEGG" id="llu:AKJ09_10592"/>
<reference evidence="2 3" key="1">
    <citation type="submission" date="2015-08" db="EMBL/GenBank/DDBJ databases">
        <authorList>
            <person name="Babu N.S."/>
            <person name="Beckwith C.J."/>
            <person name="Beseler K.G."/>
            <person name="Brison A."/>
            <person name="Carone J.V."/>
            <person name="Caskin T.P."/>
            <person name="Diamond M."/>
            <person name="Durham M.E."/>
            <person name="Foxe J.M."/>
            <person name="Go M."/>
            <person name="Henderson B.A."/>
            <person name="Jones I.B."/>
            <person name="McGettigan J.A."/>
            <person name="Micheletti S.J."/>
            <person name="Nasrallah M.E."/>
            <person name="Ortiz D."/>
            <person name="Piller C.R."/>
            <person name="Privatt S.R."/>
            <person name="Schneider S.L."/>
            <person name="Sharp S."/>
            <person name="Smith T.C."/>
            <person name="Stanton J.D."/>
            <person name="Ullery H.E."/>
            <person name="Wilson R.J."/>
            <person name="Serrano M.G."/>
            <person name="Buck G."/>
            <person name="Lee V."/>
            <person name="Wang Y."/>
            <person name="Carvalho R."/>
            <person name="Voegtly L."/>
            <person name="Shi R."/>
            <person name="Duckworth R."/>
            <person name="Johnson A."/>
            <person name="Loviza R."/>
            <person name="Walstead R."/>
            <person name="Shah Z."/>
            <person name="Kiflezghi M."/>
            <person name="Wade K."/>
            <person name="Ball S.L."/>
            <person name="Bradley K.W."/>
            <person name="Asai D.J."/>
            <person name="Bowman C.A."/>
            <person name="Russell D.A."/>
            <person name="Pope W.H."/>
            <person name="Jacobs-Sera D."/>
            <person name="Hendrix R.W."/>
            <person name="Hatfull G.F."/>
        </authorList>
    </citation>
    <scope>NUCLEOTIDE SEQUENCE [LARGE SCALE GENOMIC DNA]</scope>
    <source>
        <strain evidence="2 3">DSM 27648</strain>
    </source>
</reference>
<accession>A0A0K1QDU2</accession>
<dbReference type="InterPro" id="IPR055904">
    <property type="entry name" value="DUF7481"/>
</dbReference>
<gene>
    <name evidence="2" type="ORF">AKJ09_10592</name>
</gene>
<dbReference type="EMBL" id="CP012333">
    <property type="protein sequence ID" value="AKV03929.1"/>
    <property type="molecule type" value="Genomic_DNA"/>
</dbReference>